<keyword evidence="1" id="KW-0812">Transmembrane</keyword>
<dbReference type="InterPro" id="IPR032751">
    <property type="entry name" value="Fuseless"/>
</dbReference>
<proteinExistence type="predicted"/>
<accession>A0A1L8D9T0</accession>
<feature type="transmembrane region" description="Helical" evidence="1">
    <location>
        <begin position="95"/>
        <end position="116"/>
    </location>
</feature>
<dbReference type="Pfam" id="PF15993">
    <property type="entry name" value="Fuseless"/>
    <property type="match status" value="1"/>
</dbReference>
<dbReference type="AlphaFoldDB" id="A0A1L8D9T0"/>
<dbReference type="GO" id="GO:0070073">
    <property type="term" value="P:clustering of voltage-gated calcium channels"/>
    <property type="evidence" value="ECO:0007669"/>
    <property type="project" value="TreeGrafter"/>
</dbReference>
<dbReference type="EMBL" id="GFDF01011010">
    <property type="protein sequence ID" value="JAV03074.1"/>
    <property type="molecule type" value="Transcribed_RNA"/>
</dbReference>
<evidence type="ECO:0000256" key="1">
    <source>
        <dbReference type="SAM" id="Phobius"/>
    </source>
</evidence>
<name>A0A1L8D9T0_9DIPT</name>
<sequence>MRGSTAGLADGVLNPAKDAHGVLLDFLDTILSTLVVGPLVISYWRGTWNLMDLYLFPNDKILSASASLGIGVVGHLICTLFQDAFKHLHPNHHRITFYVISRLYTAIYGVICINGWRGGWQLIDAYTPTKVSTILLCTIIPAVCLALLKALRNLSAAPFTISIDAPNEYFDVQTMFKTSGHRQPLYYVLDCCFSVLIIGSLVVFVWRGVWVFLDLVLYPSDPKISAWYSLAIGYGIVFITFALQPVMRWACDRLTGIWRLLLAQIFLFFSFIGTVNAWRGIWQLLDNYFLPDQRALSDWITHGVCFILLALMNCANTVLVRGVFLDAEEPGGKCVIFPVYYIRLYFQKERTKKNQQVLDSVEKDESANTLLLLEKPTNNVVIVKNTNEKNPQ</sequence>
<dbReference type="PANTHER" id="PTHR35270:SF2">
    <property type="entry name" value="FUSELESS, ISOFORM A"/>
    <property type="match status" value="1"/>
</dbReference>
<dbReference type="PANTHER" id="PTHR35270">
    <property type="entry name" value="FUSELESS, ISOFORM A"/>
    <property type="match status" value="1"/>
</dbReference>
<keyword evidence="1" id="KW-0472">Membrane</keyword>
<dbReference type="GO" id="GO:0042734">
    <property type="term" value="C:presynaptic membrane"/>
    <property type="evidence" value="ECO:0007669"/>
    <property type="project" value="TreeGrafter"/>
</dbReference>
<dbReference type="GO" id="GO:0007274">
    <property type="term" value="P:neuromuscular synaptic transmission"/>
    <property type="evidence" value="ECO:0007669"/>
    <property type="project" value="TreeGrafter"/>
</dbReference>
<reference evidence="2" key="1">
    <citation type="submission" date="2016-12" db="EMBL/GenBank/DDBJ databases">
        <title>An insight into the sialome and mialome of the sand fly, Nyssomyia neivai.</title>
        <authorList>
            <person name="Sebastian V."/>
            <person name="Goulart T.M."/>
            <person name="Oliveira W."/>
            <person name="Calvo E."/>
            <person name="Oliveira L.F."/>
            <person name="Pinto M.C."/>
            <person name="Rosselino A.M."/>
            <person name="Ribeiro J.M."/>
        </authorList>
    </citation>
    <scope>NUCLEOTIDE SEQUENCE</scope>
</reference>
<feature type="transmembrane region" description="Helical" evidence="1">
    <location>
        <begin position="258"/>
        <end position="279"/>
    </location>
</feature>
<keyword evidence="1" id="KW-1133">Transmembrane helix</keyword>
<feature type="transmembrane region" description="Helical" evidence="1">
    <location>
        <begin position="61"/>
        <end position="83"/>
    </location>
</feature>
<feature type="transmembrane region" description="Helical" evidence="1">
    <location>
        <begin position="185"/>
        <end position="206"/>
    </location>
</feature>
<dbReference type="GO" id="GO:0007270">
    <property type="term" value="P:neuron-neuron synaptic transmission"/>
    <property type="evidence" value="ECO:0007669"/>
    <property type="project" value="TreeGrafter"/>
</dbReference>
<organism evidence="2">
    <name type="scientific">Nyssomyia neivai</name>
    <dbReference type="NCBI Taxonomy" id="330878"/>
    <lineage>
        <taxon>Eukaryota</taxon>
        <taxon>Metazoa</taxon>
        <taxon>Ecdysozoa</taxon>
        <taxon>Arthropoda</taxon>
        <taxon>Hexapoda</taxon>
        <taxon>Insecta</taxon>
        <taxon>Pterygota</taxon>
        <taxon>Neoptera</taxon>
        <taxon>Endopterygota</taxon>
        <taxon>Diptera</taxon>
        <taxon>Nematocera</taxon>
        <taxon>Psychodoidea</taxon>
        <taxon>Psychodidae</taxon>
        <taxon>Nyssomyia</taxon>
    </lineage>
</organism>
<feature type="transmembrane region" description="Helical" evidence="1">
    <location>
        <begin position="21"/>
        <end position="41"/>
    </location>
</feature>
<protein>
    <submittedName>
        <fullName evidence="2">Putative conserved plasma membrane protein</fullName>
    </submittedName>
</protein>
<evidence type="ECO:0000313" key="2">
    <source>
        <dbReference type="EMBL" id="JAV03074.1"/>
    </source>
</evidence>
<feature type="transmembrane region" description="Helical" evidence="1">
    <location>
        <begin position="131"/>
        <end position="151"/>
    </location>
</feature>
<feature type="transmembrane region" description="Helical" evidence="1">
    <location>
        <begin position="299"/>
        <end position="320"/>
    </location>
</feature>
<feature type="transmembrane region" description="Helical" evidence="1">
    <location>
        <begin position="226"/>
        <end position="246"/>
    </location>
</feature>